<feature type="non-terminal residue" evidence="2">
    <location>
        <position position="33"/>
    </location>
</feature>
<feature type="non-terminal residue" evidence="2">
    <location>
        <position position="1"/>
    </location>
</feature>
<protein>
    <submittedName>
        <fullName evidence="2">Uncharacterized protein</fullName>
    </submittedName>
</protein>
<gene>
    <name evidence="2" type="ORF">METZ01_LOCUS286988</name>
</gene>
<evidence type="ECO:0000313" key="2">
    <source>
        <dbReference type="EMBL" id="SVC34134.1"/>
    </source>
</evidence>
<sequence>LAASYDHGGLGMRGRRRPRRLLRVNEGATKSPL</sequence>
<accession>A0A382LB58</accession>
<dbReference type="EMBL" id="UINC01086042">
    <property type="protein sequence ID" value="SVC34134.1"/>
    <property type="molecule type" value="Genomic_DNA"/>
</dbReference>
<evidence type="ECO:0000256" key="1">
    <source>
        <dbReference type="SAM" id="MobiDB-lite"/>
    </source>
</evidence>
<feature type="region of interest" description="Disordered" evidence="1">
    <location>
        <begin position="1"/>
        <end position="33"/>
    </location>
</feature>
<feature type="compositionally biased region" description="Basic residues" evidence="1">
    <location>
        <begin position="13"/>
        <end position="22"/>
    </location>
</feature>
<name>A0A382LB58_9ZZZZ</name>
<reference evidence="2" key="1">
    <citation type="submission" date="2018-05" db="EMBL/GenBank/DDBJ databases">
        <authorList>
            <person name="Lanie J.A."/>
            <person name="Ng W.-L."/>
            <person name="Kazmierczak K.M."/>
            <person name="Andrzejewski T.M."/>
            <person name="Davidsen T.M."/>
            <person name="Wayne K.J."/>
            <person name="Tettelin H."/>
            <person name="Glass J.I."/>
            <person name="Rusch D."/>
            <person name="Podicherti R."/>
            <person name="Tsui H.-C.T."/>
            <person name="Winkler M.E."/>
        </authorList>
    </citation>
    <scope>NUCLEOTIDE SEQUENCE</scope>
</reference>
<proteinExistence type="predicted"/>
<organism evidence="2">
    <name type="scientific">marine metagenome</name>
    <dbReference type="NCBI Taxonomy" id="408172"/>
    <lineage>
        <taxon>unclassified sequences</taxon>
        <taxon>metagenomes</taxon>
        <taxon>ecological metagenomes</taxon>
    </lineage>
</organism>
<dbReference type="AlphaFoldDB" id="A0A382LB58"/>